<feature type="domain" description="Citrate transporter-like" evidence="7">
    <location>
        <begin position="14"/>
        <end position="374"/>
    </location>
</feature>
<dbReference type="PANTHER" id="PTHR30354">
    <property type="entry name" value="GNT FAMILY GLUCONATE TRANSPORTER"/>
    <property type="match status" value="1"/>
</dbReference>
<comment type="subcellular location">
    <subcellularLocation>
        <location evidence="1">Membrane</location>
        <topology evidence="1">Multi-pass membrane protein</topology>
    </subcellularLocation>
</comment>
<keyword evidence="3 6" id="KW-0812">Transmembrane</keyword>
<evidence type="ECO:0000256" key="4">
    <source>
        <dbReference type="ARBA" id="ARBA00022989"/>
    </source>
</evidence>
<feature type="transmembrane region" description="Helical" evidence="6">
    <location>
        <begin position="233"/>
        <end position="264"/>
    </location>
</feature>
<comment type="caution">
    <text evidence="8">The sequence shown here is derived from an EMBL/GenBank/DDBJ whole genome shotgun (WGS) entry which is preliminary data.</text>
</comment>
<dbReference type="AlphaFoldDB" id="A0A841IZF3"/>
<name>A0A841IZF3_9SPHN</name>
<feature type="transmembrane region" description="Helical" evidence="6">
    <location>
        <begin position="284"/>
        <end position="306"/>
    </location>
</feature>
<protein>
    <submittedName>
        <fullName evidence="8">CitMHS family citrate-Mg2+:H+ or citrate-Ca2+:H+ symporter</fullName>
    </submittedName>
</protein>
<dbReference type="PANTHER" id="PTHR30354:SF26">
    <property type="entry name" value="TRANSPORTER, PUTATIVE-RELATED"/>
    <property type="match status" value="1"/>
</dbReference>
<gene>
    <name evidence="8" type="ORF">FHS92_001523</name>
</gene>
<evidence type="ECO:0000256" key="5">
    <source>
        <dbReference type="ARBA" id="ARBA00023136"/>
    </source>
</evidence>
<dbReference type="GO" id="GO:0015128">
    <property type="term" value="F:gluconate transmembrane transporter activity"/>
    <property type="evidence" value="ECO:0007669"/>
    <property type="project" value="InterPro"/>
</dbReference>
<dbReference type="InterPro" id="IPR003474">
    <property type="entry name" value="Glcn_transporter"/>
</dbReference>
<keyword evidence="9" id="KW-1185">Reference proteome</keyword>
<feature type="transmembrane region" description="Helical" evidence="6">
    <location>
        <begin position="327"/>
        <end position="353"/>
    </location>
</feature>
<keyword evidence="4 6" id="KW-1133">Transmembrane helix</keyword>
<keyword evidence="5 6" id="KW-0472">Membrane</keyword>
<reference evidence="8 9" key="1">
    <citation type="submission" date="2020-08" db="EMBL/GenBank/DDBJ databases">
        <title>Genomic Encyclopedia of Type Strains, Phase IV (KMG-IV): sequencing the most valuable type-strain genomes for metagenomic binning, comparative biology and taxonomic classification.</title>
        <authorList>
            <person name="Goeker M."/>
        </authorList>
    </citation>
    <scope>NUCLEOTIDE SEQUENCE [LARGE SCALE GENOMIC DNA]</scope>
    <source>
        <strain evidence="8 9">DSM 102255</strain>
    </source>
</reference>
<evidence type="ECO:0000259" key="7">
    <source>
        <dbReference type="Pfam" id="PF03600"/>
    </source>
</evidence>
<evidence type="ECO:0000313" key="8">
    <source>
        <dbReference type="EMBL" id="MBB6123794.1"/>
    </source>
</evidence>
<organism evidence="8 9">
    <name type="scientific">Sphingobium subterraneum</name>
    <dbReference type="NCBI Taxonomy" id="627688"/>
    <lineage>
        <taxon>Bacteria</taxon>
        <taxon>Pseudomonadati</taxon>
        <taxon>Pseudomonadota</taxon>
        <taxon>Alphaproteobacteria</taxon>
        <taxon>Sphingomonadales</taxon>
        <taxon>Sphingomonadaceae</taxon>
        <taxon>Sphingobium</taxon>
    </lineage>
</organism>
<accession>A0A841IZF3</accession>
<dbReference type="GO" id="GO:0005886">
    <property type="term" value="C:plasma membrane"/>
    <property type="evidence" value="ECO:0007669"/>
    <property type="project" value="TreeGrafter"/>
</dbReference>
<sequence length="427" mass="44610">MLTVLGYTMVVAFMVLIMTRRLSALVALILLPILFGLLAGHGADLGPMALEGVTQLAPTAILLLFAILYFGIMIDAGLFDPLVTRVMRFAGGDPLKVAMGTAVVATIVSLDGDGTTTALVTITAFLPVYRRLGMNPLIIAVLLGSANSILNLFPWGGPVGRVAAALRVDPSDIFLPLLPTIAAGLATTMAFAWYLGSQERRRLGVVALEPQGSPSGPDQDDSLKRPRMLPVNLALTLAVVGGAVVHAMPLPLLFMIALALAVMINYPRLTDQRARLASHAENALPIVLLILAAGIFTGILSGTGMLDAMAQLPLRAIPEGAGAWMGPLTALAAAPLSFILSTDAYFFGVVPIIARTAAEHGVPVVDIARASLLGAPIHAMSPLVPAVYLVAGLLDRDVGELQRFGLKWAALLTLVMIAAAILSGAIY</sequence>
<evidence type="ECO:0000256" key="2">
    <source>
        <dbReference type="ARBA" id="ARBA00022448"/>
    </source>
</evidence>
<proteinExistence type="predicted"/>
<evidence type="ECO:0000256" key="6">
    <source>
        <dbReference type="SAM" id="Phobius"/>
    </source>
</evidence>
<dbReference type="Proteomes" id="UP000552700">
    <property type="component" value="Unassembled WGS sequence"/>
</dbReference>
<feature type="transmembrane region" description="Helical" evidence="6">
    <location>
        <begin position="406"/>
        <end position="426"/>
    </location>
</feature>
<feature type="transmembrane region" description="Helical" evidence="6">
    <location>
        <begin position="58"/>
        <end position="79"/>
    </location>
</feature>
<feature type="transmembrane region" description="Helical" evidence="6">
    <location>
        <begin position="373"/>
        <end position="394"/>
    </location>
</feature>
<dbReference type="EMBL" id="JACIJP010000002">
    <property type="protein sequence ID" value="MBB6123794.1"/>
    <property type="molecule type" value="Genomic_DNA"/>
</dbReference>
<dbReference type="NCBIfam" id="TIGR00784">
    <property type="entry name" value="citMHS"/>
    <property type="match status" value="1"/>
</dbReference>
<evidence type="ECO:0000313" key="9">
    <source>
        <dbReference type="Proteomes" id="UP000552700"/>
    </source>
</evidence>
<feature type="transmembrane region" description="Helical" evidence="6">
    <location>
        <begin position="132"/>
        <end position="153"/>
    </location>
</feature>
<dbReference type="Pfam" id="PF03600">
    <property type="entry name" value="CitMHS"/>
    <property type="match status" value="1"/>
</dbReference>
<feature type="transmembrane region" description="Helical" evidence="6">
    <location>
        <begin position="173"/>
        <end position="195"/>
    </location>
</feature>
<dbReference type="RefSeq" id="WP_184079243.1">
    <property type="nucleotide sequence ID" value="NZ_JACIJP010000002.1"/>
</dbReference>
<keyword evidence="2" id="KW-0813">Transport</keyword>
<dbReference type="InterPro" id="IPR004680">
    <property type="entry name" value="Cit_transptr-like_dom"/>
</dbReference>
<evidence type="ECO:0000256" key="1">
    <source>
        <dbReference type="ARBA" id="ARBA00004141"/>
    </source>
</evidence>
<dbReference type="GO" id="GO:0015137">
    <property type="term" value="F:citrate transmembrane transporter activity"/>
    <property type="evidence" value="ECO:0007669"/>
    <property type="project" value="InterPro"/>
</dbReference>
<evidence type="ECO:0000256" key="3">
    <source>
        <dbReference type="ARBA" id="ARBA00022692"/>
    </source>
</evidence>
<dbReference type="InterPro" id="IPR014738">
    <property type="entry name" value="Citrate_transporter"/>
</dbReference>